<dbReference type="Proteomes" id="UP000191663">
    <property type="component" value="Unassembled WGS sequence"/>
</dbReference>
<name>A0A1V4QFN5_UNCW3</name>
<gene>
    <name evidence="1" type="ORF">BXT86_03285</name>
</gene>
<evidence type="ECO:0000313" key="1">
    <source>
        <dbReference type="EMBL" id="OPX18042.1"/>
    </source>
</evidence>
<organism evidence="1 2">
    <name type="scientific">candidate division WOR-3 bacterium 4484_100</name>
    <dbReference type="NCBI Taxonomy" id="1936077"/>
    <lineage>
        <taxon>Bacteria</taxon>
        <taxon>Bacteria division WOR-3</taxon>
    </lineage>
</organism>
<accession>A0A1V4QFN5</accession>
<proteinExistence type="predicted"/>
<sequence>MNMKKALTIAIFFSVFIFNCTQEQGEPYFCHLYGFLKSAEDSLGVNSILLQIKDLDPDNTHKYRIRETTTRTVDSLAGFFEMDSVCYGTTTMEGEFVQIYVDSTKNPDWATQLWIPKIWSEVETLTLYLYR</sequence>
<protein>
    <submittedName>
        <fullName evidence="1">Uncharacterized protein</fullName>
    </submittedName>
</protein>
<dbReference type="EMBL" id="MUKB01000047">
    <property type="protein sequence ID" value="OPX18042.1"/>
    <property type="molecule type" value="Genomic_DNA"/>
</dbReference>
<reference evidence="2" key="1">
    <citation type="submission" date="2017-01" db="EMBL/GenBank/DDBJ databases">
        <title>Novel pathways for hydrocarbon cycling and metabolic interdependencies in hydrothermal sediment communities.</title>
        <authorList>
            <person name="Dombrowski N."/>
            <person name="Seitz K."/>
            <person name="Teske A."/>
            <person name="Baker B."/>
        </authorList>
    </citation>
    <scope>NUCLEOTIDE SEQUENCE [LARGE SCALE GENOMIC DNA]</scope>
</reference>
<dbReference type="AlphaFoldDB" id="A0A1V4QFN5"/>
<comment type="caution">
    <text evidence="1">The sequence shown here is derived from an EMBL/GenBank/DDBJ whole genome shotgun (WGS) entry which is preliminary data.</text>
</comment>
<evidence type="ECO:0000313" key="2">
    <source>
        <dbReference type="Proteomes" id="UP000191663"/>
    </source>
</evidence>